<dbReference type="Pfam" id="PF04443">
    <property type="entry name" value="LuxE"/>
    <property type="match status" value="1"/>
</dbReference>
<protein>
    <submittedName>
        <fullName evidence="2">Long-chain fatty acid--CoA ligase</fullName>
    </submittedName>
</protein>
<gene>
    <name evidence="2" type="ORF">AB4Y30_08530</name>
</gene>
<dbReference type="Gene3D" id="3.40.50.12780">
    <property type="entry name" value="N-terminal domain of ligase-like"/>
    <property type="match status" value="1"/>
</dbReference>
<dbReference type="InterPro" id="IPR042099">
    <property type="entry name" value="ANL_N_sf"/>
</dbReference>
<feature type="domain" description="Acyl-protein synthetase LuxE" evidence="1">
    <location>
        <begin position="16"/>
        <end position="342"/>
    </location>
</feature>
<reference evidence="2" key="1">
    <citation type="submission" date="2024-07" db="EMBL/GenBank/DDBJ databases">
        <title>Halotolerant mesophilic bacterium Ornithinibacillus sp. 4-3, sp. nov., isolated from soil.</title>
        <authorList>
            <person name="Sidarenka A.V."/>
            <person name="Guliayeva D.E."/>
            <person name="Leanovich S.I."/>
            <person name="Hileuskaya K.S."/>
            <person name="Akhremchuk A.E."/>
            <person name="Sikolenko M.A."/>
            <person name="Valentovich L.N."/>
        </authorList>
    </citation>
    <scope>NUCLEOTIDE SEQUENCE</scope>
    <source>
        <strain evidence="2">4-3</strain>
    </source>
</reference>
<sequence length="349" mass="39815">MKQAIQTFIEKPAASEQNFNELAIDLFKHLYRKNNAYQQYCRRKGIGILQVQTWKDIPSVSTEAFKNTFLSTVPEKECARVFMTSGTTSGKQGKHYHADLEIYDLSALRSFREFVSDEIRPMAILFPNVQEMPNSSLAHYLELHRKHFGTEDSRHFVTKNGLQLEAFMRWIKEHANIPVIVLGASYSFVHLFDALEEQGESLPLHADSLIFDTGGFKSFSRTLEENVFYNKLAQIFHVNIENLINMYGMTELSTQYYAKITKNQPSIKQAPHWLRFKVVDPITGEEVPKGEVGILVHIDLANIHSVPAVQTSDLAIERDTGFELLGRQANAEPKGCSLSAKEWLEEKES</sequence>
<dbReference type="EMBL" id="CP162599">
    <property type="protein sequence ID" value="XDK34382.1"/>
    <property type="molecule type" value="Genomic_DNA"/>
</dbReference>
<keyword evidence="2" id="KW-0436">Ligase</keyword>
<evidence type="ECO:0000259" key="1">
    <source>
        <dbReference type="Pfam" id="PF04443"/>
    </source>
</evidence>
<dbReference type="AlphaFoldDB" id="A0AB39HQZ1"/>
<dbReference type="SUPFAM" id="SSF56801">
    <property type="entry name" value="Acetyl-CoA synthetase-like"/>
    <property type="match status" value="1"/>
</dbReference>
<dbReference type="InterPro" id="IPR007534">
    <property type="entry name" value="LuxE"/>
</dbReference>
<name>A0AB39HQZ1_9BACI</name>
<accession>A0AB39HQZ1</accession>
<dbReference type="GO" id="GO:0008218">
    <property type="term" value="P:bioluminescence"/>
    <property type="evidence" value="ECO:0007669"/>
    <property type="project" value="InterPro"/>
</dbReference>
<proteinExistence type="predicted"/>
<dbReference type="GO" id="GO:0047474">
    <property type="term" value="F:long-chain fatty acid--protein ligase activity"/>
    <property type="evidence" value="ECO:0007669"/>
    <property type="project" value="InterPro"/>
</dbReference>
<dbReference type="RefSeq" id="WP_368655054.1">
    <property type="nucleotide sequence ID" value="NZ_CP162599.1"/>
</dbReference>
<evidence type="ECO:0000313" key="2">
    <source>
        <dbReference type="EMBL" id="XDK34382.1"/>
    </source>
</evidence>
<organism evidence="2">
    <name type="scientific">Ornithinibacillus sp. 4-3</name>
    <dbReference type="NCBI Taxonomy" id="3231488"/>
    <lineage>
        <taxon>Bacteria</taxon>
        <taxon>Bacillati</taxon>
        <taxon>Bacillota</taxon>
        <taxon>Bacilli</taxon>
        <taxon>Bacillales</taxon>
        <taxon>Bacillaceae</taxon>
        <taxon>Ornithinibacillus</taxon>
    </lineage>
</organism>